<dbReference type="InterPro" id="IPR036061">
    <property type="entry name" value="CheW-like_dom_sf"/>
</dbReference>
<dbReference type="AlphaFoldDB" id="A0A4V6QAA7"/>
<dbReference type="PANTHER" id="PTHR22617">
    <property type="entry name" value="CHEMOTAXIS SENSOR HISTIDINE KINASE-RELATED"/>
    <property type="match status" value="1"/>
</dbReference>
<dbReference type="InterPro" id="IPR002545">
    <property type="entry name" value="CheW-lke_dom"/>
</dbReference>
<organism evidence="2 3">
    <name type="scientific">Petrotoga sibirica</name>
    <dbReference type="NCBI Taxonomy" id="156202"/>
    <lineage>
        <taxon>Bacteria</taxon>
        <taxon>Thermotogati</taxon>
        <taxon>Thermotogota</taxon>
        <taxon>Thermotogae</taxon>
        <taxon>Petrotogales</taxon>
        <taxon>Petrotogaceae</taxon>
        <taxon>Petrotoga</taxon>
    </lineage>
</organism>
<name>A0A4V6QAA7_9BACT</name>
<gene>
    <name evidence="2" type="ORF">C8D74_11560</name>
</gene>
<dbReference type="EMBL" id="SODZ01000015">
    <property type="protein sequence ID" value="TDX11853.1"/>
    <property type="molecule type" value="Genomic_DNA"/>
</dbReference>
<dbReference type="Gene3D" id="2.40.50.180">
    <property type="entry name" value="CheA-289, Domain 4"/>
    <property type="match status" value="1"/>
</dbReference>
<dbReference type="GO" id="GO:0005829">
    <property type="term" value="C:cytosol"/>
    <property type="evidence" value="ECO:0007669"/>
    <property type="project" value="TreeGrafter"/>
</dbReference>
<sequence length="142" mass="16235">MMEDVLSFKIVDQEYALPIENIESVVDKTEVTPVPNSKYFVVGLINLRGRIVPVIELTKILGIEVPKDHIYQNILVLKINEEEIGMYVDEVENVLSIDPEKLEKFQSNESVYSDKVKGVVKIGNRLIVYLDLESILETELEK</sequence>
<dbReference type="Proteomes" id="UP000294817">
    <property type="component" value="Unassembled WGS sequence"/>
</dbReference>
<protein>
    <submittedName>
        <fullName evidence="2">Purine-binding chemotaxis protein CheW</fullName>
    </submittedName>
</protein>
<dbReference type="PANTHER" id="PTHR22617:SF23">
    <property type="entry name" value="CHEMOTAXIS PROTEIN CHEW"/>
    <property type="match status" value="1"/>
</dbReference>
<dbReference type="GO" id="GO:0007165">
    <property type="term" value="P:signal transduction"/>
    <property type="evidence" value="ECO:0007669"/>
    <property type="project" value="InterPro"/>
</dbReference>
<dbReference type="SUPFAM" id="SSF50341">
    <property type="entry name" value="CheW-like"/>
    <property type="match status" value="1"/>
</dbReference>
<dbReference type="Pfam" id="PF01584">
    <property type="entry name" value="CheW"/>
    <property type="match status" value="1"/>
</dbReference>
<evidence type="ECO:0000313" key="3">
    <source>
        <dbReference type="Proteomes" id="UP000294817"/>
    </source>
</evidence>
<evidence type="ECO:0000259" key="1">
    <source>
        <dbReference type="PROSITE" id="PS50851"/>
    </source>
</evidence>
<accession>A0A4V6QAA7</accession>
<dbReference type="RefSeq" id="WP_243830554.1">
    <property type="nucleotide sequence ID" value="NZ_SODZ01000015.1"/>
</dbReference>
<dbReference type="PROSITE" id="PS50851">
    <property type="entry name" value="CHEW"/>
    <property type="match status" value="1"/>
</dbReference>
<feature type="domain" description="CheW-like" evidence="1">
    <location>
        <begin position="2"/>
        <end position="141"/>
    </location>
</feature>
<dbReference type="Gene3D" id="2.30.30.40">
    <property type="entry name" value="SH3 Domains"/>
    <property type="match status" value="1"/>
</dbReference>
<keyword evidence="3" id="KW-1185">Reference proteome</keyword>
<evidence type="ECO:0000313" key="2">
    <source>
        <dbReference type="EMBL" id="TDX11853.1"/>
    </source>
</evidence>
<reference evidence="2 3" key="1">
    <citation type="submission" date="2019-03" db="EMBL/GenBank/DDBJ databases">
        <title>Genomic Encyclopedia of Type Strains, Phase IV (KMG-IV): sequencing the most valuable type-strain genomes for metagenomic binning, comparative biology and taxonomic classification.</title>
        <authorList>
            <person name="Goeker M."/>
        </authorList>
    </citation>
    <scope>NUCLEOTIDE SEQUENCE [LARGE SCALE GENOMIC DNA]</scope>
    <source>
        <strain evidence="2 3">DSM 13575</strain>
    </source>
</reference>
<dbReference type="SMART" id="SM00260">
    <property type="entry name" value="CheW"/>
    <property type="match status" value="1"/>
</dbReference>
<dbReference type="InterPro" id="IPR039315">
    <property type="entry name" value="CheW"/>
</dbReference>
<comment type="caution">
    <text evidence="2">The sequence shown here is derived from an EMBL/GenBank/DDBJ whole genome shotgun (WGS) entry which is preliminary data.</text>
</comment>
<dbReference type="GO" id="GO:0006935">
    <property type="term" value="P:chemotaxis"/>
    <property type="evidence" value="ECO:0007669"/>
    <property type="project" value="InterPro"/>
</dbReference>
<proteinExistence type="predicted"/>